<sequence>MNFAALPNWFIYLLVFALFGVAPAVSPLLGPDEVDAARVTAQVVNDAAADWVAINNLKE</sequence>
<organism evidence="1">
    <name type="scientific">Variovorax paradoxus</name>
    <dbReference type="NCBI Taxonomy" id="34073"/>
    <lineage>
        <taxon>Bacteria</taxon>
        <taxon>Pseudomonadati</taxon>
        <taxon>Pseudomonadota</taxon>
        <taxon>Betaproteobacteria</taxon>
        <taxon>Burkholderiales</taxon>
        <taxon>Comamonadaceae</taxon>
        <taxon>Variovorax</taxon>
    </lineage>
</organism>
<name>A0A679J9B8_VARPD</name>
<evidence type="ECO:0000313" key="1">
    <source>
        <dbReference type="EMBL" id="CAA2107719.1"/>
    </source>
</evidence>
<proteinExistence type="predicted"/>
<dbReference type="AlphaFoldDB" id="A0A679J9B8"/>
<dbReference type="RefSeq" id="WP_339091917.1">
    <property type="nucleotide sequence ID" value="NZ_LR743507.1"/>
</dbReference>
<protein>
    <submittedName>
        <fullName evidence="1">Uncharacterized protein</fullName>
    </submittedName>
</protein>
<accession>A0A679J9B8</accession>
<reference evidence="1" key="1">
    <citation type="submission" date="2019-12" db="EMBL/GenBank/DDBJ databases">
        <authorList>
            <person name="Cremers G."/>
        </authorList>
    </citation>
    <scope>NUCLEOTIDE SEQUENCE</scope>
    <source>
        <strain evidence="1">Vvax</strain>
    </source>
</reference>
<gene>
    <name evidence="1" type="ORF">VVAX_04375</name>
</gene>
<dbReference type="EMBL" id="LR743507">
    <property type="protein sequence ID" value="CAA2107719.1"/>
    <property type="molecule type" value="Genomic_DNA"/>
</dbReference>